<dbReference type="AlphaFoldDB" id="A0A381PK29"/>
<dbReference type="Gene3D" id="3.40.50.300">
    <property type="entry name" value="P-loop containing nucleotide triphosphate hydrolases"/>
    <property type="match status" value="1"/>
</dbReference>
<dbReference type="Gene3D" id="3.30.60.20">
    <property type="match status" value="1"/>
</dbReference>
<keyword evidence="4" id="KW-0808">Transferase</keyword>
<proteinExistence type="inferred from homology"/>
<name>A0A381PK29_9ZZZZ</name>
<dbReference type="PANTHER" id="PTHR11441:SF0">
    <property type="entry name" value="THYMIDINE KINASE, CYTOSOLIC"/>
    <property type="match status" value="1"/>
</dbReference>
<dbReference type="PANTHER" id="PTHR11441">
    <property type="entry name" value="THYMIDINE KINASE"/>
    <property type="match status" value="1"/>
</dbReference>
<evidence type="ECO:0000256" key="1">
    <source>
        <dbReference type="ARBA" id="ARBA00007587"/>
    </source>
</evidence>
<dbReference type="SUPFAM" id="SSF57716">
    <property type="entry name" value="Glucocorticoid receptor-like (DNA-binding domain)"/>
    <property type="match status" value="1"/>
</dbReference>
<dbReference type="Pfam" id="PF00265">
    <property type="entry name" value="TK"/>
    <property type="match status" value="1"/>
</dbReference>
<dbReference type="InterPro" id="IPR001267">
    <property type="entry name" value="Thymidine_kinase"/>
</dbReference>
<evidence type="ECO:0000256" key="3">
    <source>
        <dbReference type="ARBA" id="ARBA00022634"/>
    </source>
</evidence>
<reference evidence="8" key="1">
    <citation type="submission" date="2018-05" db="EMBL/GenBank/DDBJ databases">
        <authorList>
            <person name="Lanie J.A."/>
            <person name="Ng W.-L."/>
            <person name="Kazmierczak K.M."/>
            <person name="Andrzejewski T.M."/>
            <person name="Davidsen T.M."/>
            <person name="Wayne K.J."/>
            <person name="Tettelin H."/>
            <person name="Glass J.I."/>
            <person name="Rusch D."/>
            <person name="Podicherti R."/>
            <person name="Tsui H.-C.T."/>
            <person name="Winkler M.E."/>
        </authorList>
    </citation>
    <scope>NUCLEOTIDE SEQUENCE</scope>
</reference>
<keyword evidence="7" id="KW-0067">ATP-binding</keyword>
<evidence type="ECO:0000256" key="7">
    <source>
        <dbReference type="ARBA" id="ARBA00022840"/>
    </source>
</evidence>
<dbReference type="GO" id="GO:0005829">
    <property type="term" value="C:cytosol"/>
    <property type="evidence" value="ECO:0007669"/>
    <property type="project" value="TreeGrafter"/>
</dbReference>
<dbReference type="PIRSF" id="PIRSF035805">
    <property type="entry name" value="TK_cell"/>
    <property type="match status" value="1"/>
</dbReference>
<protein>
    <recommendedName>
        <fullName evidence="2">thymidine kinase</fullName>
        <ecNumber evidence="2">2.7.1.21</ecNumber>
    </recommendedName>
</protein>
<dbReference type="GO" id="GO:0071897">
    <property type="term" value="P:DNA biosynthetic process"/>
    <property type="evidence" value="ECO:0007669"/>
    <property type="project" value="UniProtKB-KW"/>
</dbReference>
<dbReference type="EC" id="2.7.1.21" evidence="2"/>
<keyword evidence="6" id="KW-0418">Kinase</keyword>
<evidence type="ECO:0000256" key="4">
    <source>
        <dbReference type="ARBA" id="ARBA00022679"/>
    </source>
</evidence>
<dbReference type="EMBL" id="UINC01001008">
    <property type="protein sequence ID" value="SUZ67320.1"/>
    <property type="molecule type" value="Genomic_DNA"/>
</dbReference>
<keyword evidence="3" id="KW-0237">DNA synthesis</keyword>
<comment type="similarity">
    <text evidence="1">Belongs to the thymidine kinase family.</text>
</comment>
<evidence type="ECO:0000313" key="8">
    <source>
        <dbReference type="EMBL" id="SUZ67320.1"/>
    </source>
</evidence>
<dbReference type="SUPFAM" id="SSF52540">
    <property type="entry name" value="P-loop containing nucleoside triphosphate hydrolases"/>
    <property type="match status" value="1"/>
</dbReference>
<accession>A0A381PK29</accession>
<organism evidence="8">
    <name type="scientific">marine metagenome</name>
    <dbReference type="NCBI Taxonomy" id="408172"/>
    <lineage>
        <taxon>unclassified sequences</taxon>
        <taxon>metagenomes</taxon>
        <taxon>ecological metagenomes</taxon>
    </lineage>
</organism>
<evidence type="ECO:0000256" key="6">
    <source>
        <dbReference type="ARBA" id="ARBA00022777"/>
    </source>
</evidence>
<sequence>MSSGKSTLALQIHHNLSATGTGLLCSMHDRAGAHVSSALGVSTPAVEVHPNLDFHALAFSHQSGHGALDYLVCDEAQFYTDPQVDQLVRVVDELDVDVYAFGLLTDFRGKLFPGSARLLEVADERVELQVQARCWCGRAATHNARLHDGVQVYDGDVVLIDDGSIAQVTYELRCRNHWILGDSGPIADRFRAAG</sequence>
<gene>
    <name evidence="8" type="ORF">METZ01_LOCUS20174</name>
</gene>
<dbReference type="GO" id="GO:0046104">
    <property type="term" value="P:thymidine metabolic process"/>
    <property type="evidence" value="ECO:0007669"/>
    <property type="project" value="TreeGrafter"/>
</dbReference>
<evidence type="ECO:0000256" key="5">
    <source>
        <dbReference type="ARBA" id="ARBA00022741"/>
    </source>
</evidence>
<dbReference type="GO" id="GO:0004797">
    <property type="term" value="F:thymidine kinase activity"/>
    <property type="evidence" value="ECO:0007669"/>
    <property type="project" value="UniProtKB-EC"/>
</dbReference>
<keyword evidence="5" id="KW-0547">Nucleotide-binding</keyword>
<dbReference type="GO" id="GO:0005524">
    <property type="term" value="F:ATP binding"/>
    <property type="evidence" value="ECO:0007669"/>
    <property type="project" value="UniProtKB-KW"/>
</dbReference>
<evidence type="ECO:0000256" key="2">
    <source>
        <dbReference type="ARBA" id="ARBA00012118"/>
    </source>
</evidence>
<dbReference type="InterPro" id="IPR027417">
    <property type="entry name" value="P-loop_NTPase"/>
</dbReference>